<keyword evidence="3" id="KW-1185">Reference proteome</keyword>
<name>M4F4G8_BRACM</name>
<reference evidence="3" key="1">
    <citation type="journal article" date="2011" name="Nat. Genet.">
        <title>The genome of the mesopolyploid crop species Brassica rapa.</title>
        <authorList>
            <consortium name="Brassica rapa Genome Sequencing Project Consortium"/>
            <person name="Wang X."/>
            <person name="Wang H."/>
            <person name="Wang J."/>
            <person name="Sun R."/>
            <person name="Wu J."/>
            <person name="Liu S."/>
            <person name="Bai Y."/>
            <person name="Mun J.H."/>
            <person name="Bancroft I."/>
            <person name="Cheng F."/>
            <person name="Huang S."/>
            <person name="Li X."/>
            <person name="Hua W."/>
            <person name="Wang J."/>
            <person name="Wang X."/>
            <person name="Freeling M."/>
            <person name="Pires J.C."/>
            <person name="Paterson A.H."/>
            <person name="Chalhoub B."/>
            <person name="Wang B."/>
            <person name="Hayward A."/>
            <person name="Sharpe A.G."/>
            <person name="Park B.S."/>
            <person name="Weisshaar B."/>
            <person name="Liu B."/>
            <person name="Li B."/>
            <person name="Liu B."/>
            <person name="Tong C."/>
            <person name="Song C."/>
            <person name="Duran C."/>
            <person name="Peng C."/>
            <person name="Geng C."/>
            <person name="Koh C."/>
            <person name="Lin C."/>
            <person name="Edwards D."/>
            <person name="Mu D."/>
            <person name="Shen D."/>
            <person name="Soumpourou E."/>
            <person name="Li F."/>
            <person name="Fraser F."/>
            <person name="Conant G."/>
            <person name="Lassalle G."/>
            <person name="King G.J."/>
            <person name="Bonnema G."/>
            <person name="Tang H."/>
            <person name="Wang H."/>
            <person name="Belcram H."/>
            <person name="Zhou H."/>
            <person name="Hirakawa H."/>
            <person name="Abe H."/>
            <person name="Guo H."/>
            <person name="Wang H."/>
            <person name="Jin H."/>
            <person name="Parkin I.A."/>
            <person name="Batley J."/>
            <person name="Kim J.S."/>
            <person name="Just J."/>
            <person name="Li J."/>
            <person name="Xu J."/>
            <person name="Deng J."/>
            <person name="Kim J.A."/>
            <person name="Li J."/>
            <person name="Yu J."/>
            <person name="Meng J."/>
            <person name="Wang J."/>
            <person name="Min J."/>
            <person name="Poulain J."/>
            <person name="Wang J."/>
            <person name="Hatakeyama K."/>
            <person name="Wu K."/>
            <person name="Wang L."/>
            <person name="Fang L."/>
            <person name="Trick M."/>
            <person name="Links M.G."/>
            <person name="Zhao M."/>
            <person name="Jin M."/>
            <person name="Ramchiary N."/>
            <person name="Drou N."/>
            <person name="Berkman P.J."/>
            <person name="Cai Q."/>
            <person name="Huang Q."/>
            <person name="Li R."/>
            <person name="Tabata S."/>
            <person name="Cheng S."/>
            <person name="Zhang S."/>
            <person name="Zhang S."/>
            <person name="Huang S."/>
            <person name="Sato S."/>
            <person name="Sun S."/>
            <person name="Kwon S.J."/>
            <person name="Choi S.R."/>
            <person name="Lee T.H."/>
            <person name="Fan W."/>
            <person name="Zhao X."/>
            <person name="Tan X."/>
            <person name="Xu X."/>
            <person name="Wang Y."/>
            <person name="Qiu Y."/>
            <person name="Yin Y."/>
            <person name="Li Y."/>
            <person name="Du Y."/>
            <person name="Liao Y."/>
            <person name="Lim Y."/>
            <person name="Narusaka Y."/>
            <person name="Wang Y."/>
            <person name="Wang Z."/>
            <person name="Li Z."/>
            <person name="Wang Z."/>
            <person name="Xiong Z."/>
            <person name="Zhang Z."/>
        </authorList>
    </citation>
    <scope>NUCLEOTIDE SEQUENCE [LARGE SCALE GENOMIC DNA]</scope>
    <source>
        <strain evidence="3">cv. Chiifu-401-42</strain>
    </source>
</reference>
<feature type="region of interest" description="Disordered" evidence="1">
    <location>
        <begin position="244"/>
        <end position="307"/>
    </location>
</feature>
<dbReference type="STRING" id="51351.M4F4G8"/>
<organism evidence="2 3">
    <name type="scientific">Brassica campestris</name>
    <name type="common">Field mustard</name>
    <dbReference type="NCBI Taxonomy" id="3711"/>
    <lineage>
        <taxon>Eukaryota</taxon>
        <taxon>Viridiplantae</taxon>
        <taxon>Streptophyta</taxon>
        <taxon>Embryophyta</taxon>
        <taxon>Tracheophyta</taxon>
        <taxon>Spermatophyta</taxon>
        <taxon>Magnoliopsida</taxon>
        <taxon>eudicotyledons</taxon>
        <taxon>Gunneridae</taxon>
        <taxon>Pentapetalae</taxon>
        <taxon>rosids</taxon>
        <taxon>malvids</taxon>
        <taxon>Brassicales</taxon>
        <taxon>Brassicaceae</taxon>
        <taxon>Brassiceae</taxon>
        <taxon>Brassica</taxon>
    </lineage>
</organism>
<accession>M4F4G8</accession>
<evidence type="ECO:0000256" key="1">
    <source>
        <dbReference type="SAM" id="MobiDB-lite"/>
    </source>
</evidence>
<dbReference type="HOGENOM" id="CLU_726381_0_0_1"/>
<evidence type="ECO:0000313" key="3">
    <source>
        <dbReference type="Proteomes" id="UP000011750"/>
    </source>
</evidence>
<dbReference type="Proteomes" id="UP000011750">
    <property type="component" value="Unassembled WGS sequence"/>
</dbReference>
<proteinExistence type="predicted"/>
<feature type="compositionally biased region" description="Polar residues" evidence="1">
    <location>
        <begin position="244"/>
        <end position="256"/>
    </location>
</feature>
<dbReference type="AlphaFoldDB" id="M4F4G8"/>
<dbReference type="Gramene" id="Bra035968.1">
    <property type="protein sequence ID" value="Bra035968.1-P"/>
    <property type="gene ID" value="Bra035968"/>
</dbReference>
<protein>
    <submittedName>
        <fullName evidence="2">Uncharacterized protein</fullName>
    </submittedName>
</protein>
<reference evidence="2" key="3">
    <citation type="submission" date="2023-03" db="UniProtKB">
        <authorList>
            <consortium name="EnsemblPlants"/>
        </authorList>
    </citation>
    <scope>IDENTIFICATION</scope>
    <source>
        <strain evidence="2">cv. Chiifu-401-42</strain>
    </source>
</reference>
<dbReference type="EnsemblPlants" id="Bra035968.1">
    <property type="protein sequence ID" value="Bra035968.1-P"/>
    <property type="gene ID" value="Bra035968"/>
</dbReference>
<sequence>MSPILDRIVRTDCGVRQCTDQLTGADGLAHSAGDNWWAAHLSLAECSGPDQCGQVRAVTEPVRRSVWDDGPCAILTKPGSTRGQVASPWPIPCNRSARAVTGLSLYKYRPLGSILSIIFPRESPEEIVREKRRKSGRRLEEKPCVVMLDRFRPNPDRVKQGGYQTEREGEGEGLGALENRRLRLDGKEPWLGRFWNDAHGLSRAGTKRKSKKGKEAAGASGIVEADRVDPTQVLRTQVFPTQVLPTQTGPVNNKTGLPQGPILSTEFNREDAGDKRDQNQEQEAETSRTDERVSGGAKDVECGPEGEVAEPSMREVLEAVKLMGAQMVTLTQAFIPLVNSSVGQVTPPVRVAARAAPERLRSEAEVVELGPPDRVVRKVDY</sequence>
<evidence type="ECO:0000313" key="2">
    <source>
        <dbReference type="EnsemblPlants" id="Bra035968.1-P"/>
    </source>
</evidence>
<feature type="compositionally biased region" description="Basic and acidic residues" evidence="1">
    <location>
        <begin position="267"/>
        <end position="301"/>
    </location>
</feature>
<reference evidence="3" key="2">
    <citation type="journal article" date="2018" name="Hortic Res">
        <title>Improved Brassica rapa reference genome by single-molecule sequencing and chromosome conformation capture technologies.</title>
        <authorList>
            <person name="Zhang L."/>
            <person name="Cai X."/>
            <person name="Wu J."/>
            <person name="Liu M."/>
            <person name="Grob S."/>
            <person name="Cheng F."/>
            <person name="Liang J."/>
            <person name="Cai C."/>
            <person name="Liu Z."/>
            <person name="Liu B."/>
            <person name="Wang F."/>
            <person name="Li S."/>
            <person name="Liu F."/>
            <person name="Li X."/>
            <person name="Cheng L."/>
            <person name="Yang W."/>
            <person name="Li M.H."/>
            <person name="Grossniklaus U."/>
            <person name="Zheng H."/>
            <person name="Wang X."/>
        </authorList>
    </citation>
    <scope>NUCLEOTIDE SEQUENCE [LARGE SCALE GENOMIC DNA]</scope>
    <source>
        <strain evidence="3">cv. Chiifu-401-42</strain>
    </source>
</reference>
<dbReference type="InParanoid" id="M4F4G8"/>
<feature type="region of interest" description="Disordered" evidence="1">
    <location>
        <begin position="202"/>
        <end position="223"/>
    </location>
</feature>